<protein>
    <submittedName>
        <fullName evidence="1">Uncharacterized protein</fullName>
    </submittedName>
</protein>
<organism evidence="1 2">
    <name type="scientific">Aurantimicrobium photophilum</name>
    <dbReference type="NCBI Taxonomy" id="1987356"/>
    <lineage>
        <taxon>Bacteria</taxon>
        <taxon>Bacillati</taxon>
        <taxon>Actinomycetota</taxon>
        <taxon>Actinomycetes</taxon>
        <taxon>Micrococcales</taxon>
        <taxon>Microbacteriaceae</taxon>
        <taxon>Aurantimicrobium</taxon>
    </lineage>
</organism>
<gene>
    <name evidence="1" type="ORF">AURMO_00992</name>
</gene>
<accession>A0A2Z3S2M0</accession>
<sequence>MSTPENTQSPADGELVSTLSVVEGQPLETRAEGYAKLYDDLRAQLEGGDIPTRD</sequence>
<proteinExistence type="predicted"/>
<name>A0A2Z3S2M0_9MICO</name>
<reference evidence="1 2" key="1">
    <citation type="submission" date="2017-10" db="EMBL/GenBank/DDBJ databases">
        <title>Genome of an Actinobacterium that displays light-enhanced growth.</title>
        <authorList>
            <person name="Maresca J.A."/>
            <person name="Hempel P."/>
            <person name="Shevchenko O."/>
            <person name="Miller K.J."/>
            <person name="Hahn M.W."/>
        </authorList>
    </citation>
    <scope>NUCLEOTIDE SEQUENCE [LARGE SCALE GENOMIC DNA]</scope>
    <source>
        <strain evidence="1 2">MWH-Mo1</strain>
    </source>
</reference>
<evidence type="ECO:0000313" key="2">
    <source>
        <dbReference type="Proteomes" id="UP000246894"/>
    </source>
</evidence>
<dbReference type="RefSeq" id="WP_204163590.1">
    <property type="nucleotide sequence ID" value="NZ_CP023994.1"/>
</dbReference>
<evidence type="ECO:0000313" key="1">
    <source>
        <dbReference type="EMBL" id="AWR21593.1"/>
    </source>
</evidence>
<keyword evidence="2" id="KW-1185">Reference proteome</keyword>
<dbReference type="Proteomes" id="UP000246894">
    <property type="component" value="Chromosome"/>
</dbReference>
<dbReference type="EMBL" id="CP023994">
    <property type="protein sequence ID" value="AWR21593.1"/>
    <property type="molecule type" value="Genomic_DNA"/>
</dbReference>
<dbReference type="KEGG" id="aum:AURMO_00992"/>
<dbReference type="AlphaFoldDB" id="A0A2Z3S2M0"/>